<dbReference type="Proteomes" id="UP000000448">
    <property type="component" value="Chromosome"/>
</dbReference>
<accession>B9L9U7</accession>
<dbReference type="PANTHER" id="PTHR42855:SF1">
    <property type="entry name" value="ABC TRANSPORTER DOMAIN-CONTAINING PROTEIN"/>
    <property type="match status" value="1"/>
</dbReference>
<dbReference type="GO" id="GO:0005524">
    <property type="term" value="F:ATP binding"/>
    <property type="evidence" value="ECO:0007669"/>
    <property type="project" value="UniProtKB-KW"/>
</dbReference>
<dbReference type="RefSeq" id="WP_015902119.1">
    <property type="nucleotide sequence ID" value="NC_012115.1"/>
</dbReference>
<dbReference type="OrthoDB" id="9808609at2"/>
<feature type="coiled-coil region" evidence="3">
    <location>
        <begin position="611"/>
        <end position="645"/>
    </location>
</feature>
<feature type="coiled-coil region" evidence="3">
    <location>
        <begin position="541"/>
        <end position="568"/>
    </location>
</feature>
<dbReference type="InterPro" id="IPR032781">
    <property type="entry name" value="ABC_tran_Xtn"/>
</dbReference>
<feature type="domain" description="ABC transporter" evidence="4">
    <location>
        <begin position="331"/>
        <end position="549"/>
    </location>
</feature>
<dbReference type="AlphaFoldDB" id="B9L9U7"/>
<organism evidence="5 6">
    <name type="scientific">Nautilia profundicola (strain ATCC BAA-1463 / DSM 18972 / AmH)</name>
    <dbReference type="NCBI Taxonomy" id="598659"/>
    <lineage>
        <taxon>Bacteria</taxon>
        <taxon>Pseudomonadati</taxon>
        <taxon>Campylobacterota</taxon>
        <taxon>Epsilonproteobacteria</taxon>
        <taxon>Nautiliales</taxon>
        <taxon>Nautiliaceae</taxon>
        <taxon>Nautilia</taxon>
    </lineage>
</organism>
<dbReference type="eggNOG" id="COG0488">
    <property type="taxonomic scope" value="Bacteria"/>
</dbReference>
<dbReference type="InterPro" id="IPR003439">
    <property type="entry name" value="ABC_transporter-like_ATP-bd"/>
</dbReference>
<keyword evidence="2 5" id="KW-0067">ATP-binding</keyword>
<keyword evidence="6" id="KW-1185">Reference proteome</keyword>
<dbReference type="EMBL" id="CP001279">
    <property type="protein sequence ID" value="ACM93067.1"/>
    <property type="molecule type" value="Genomic_DNA"/>
</dbReference>
<dbReference type="Gene3D" id="1.10.287.380">
    <property type="entry name" value="Valyl-tRNA synthetase, C-terminal domain"/>
    <property type="match status" value="1"/>
</dbReference>
<keyword evidence="3" id="KW-0175">Coiled coil</keyword>
<dbReference type="KEGG" id="nam:NAMH_1005"/>
<dbReference type="Pfam" id="PF12848">
    <property type="entry name" value="ABC_tran_Xtn"/>
    <property type="match status" value="1"/>
</dbReference>
<name>B9L9U7_NAUPA</name>
<feature type="domain" description="ABC transporter" evidence="4">
    <location>
        <begin position="4"/>
        <end position="256"/>
    </location>
</feature>
<dbReference type="SUPFAM" id="SSF52540">
    <property type="entry name" value="P-loop containing nucleoside triphosphate hydrolases"/>
    <property type="match status" value="2"/>
</dbReference>
<dbReference type="CDD" id="cd03221">
    <property type="entry name" value="ABCF_EF-3"/>
    <property type="match status" value="2"/>
</dbReference>
<sequence>MALIDLLDVSKKFEAQTILCNVEFHLDEGERVALIGKNGSGKSTLMKIIDKTIEPDSGEVITKNGIKIKRLLQTPKFKENLTVREAIENELTEFKEAYKKYLRLTEEFANNPENKSIQSEMDKISKFLDFHNAWNLDDRIERIMQEFDLKKYENKDISLLSGGEQRRVALASLLLQKPDVLLLDEPTNHLDVYMTEFLEEMLLKEKYTFIVVSHDRYFIDRIATRVVELENCKLRSFKGGYADYIRQKEELLKAKEKEFENELRLLKREEEWLRRGVKARLKRNEGRKKRVLELRDKVKQDKSEIRQIEMQLKRELLSKEEEKINRKKVMFEIEHLTKSIGNKLLIKDFTTRILQKDKIAIVGKNGSGKSTLLKILIGEEKPDSGIIKIGENVKIGYLDQRKSMLSDDKDLIETFCPQGGDHVNVRGRNIHVYGYLREFLFPPEYLTKKIGVLSGGEKTRVALALLFTKDYDVLILDEPTNDLDIPTINILEEYLMDFEGSVIFVSHDRYFVDKIAKKMFIFKGEGVVEESHIPYTEYLEIEKELKLIENVKCKMENEKKEKPKQRKQKKLSYKEQRELDELPKLIEELEITIAQIEECLADPECYQEKGLVSLSEELEEIKKIYDNKVERYLELEEKREILETDS</sequence>
<dbReference type="InterPro" id="IPR027417">
    <property type="entry name" value="P-loop_NTPase"/>
</dbReference>
<evidence type="ECO:0000256" key="1">
    <source>
        <dbReference type="ARBA" id="ARBA00022741"/>
    </source>
</evidence>
<dbReference type="InterPro" id="IPR037118">
    <property type="entry name" value="Val-tRNA_synth_C_sf"/>
</dbReference>
<gene>
    <name evidence="5" type="ordered locus">NAMH_1005</name>
</gene>
<dbReference type="InterPro" id="IPR003593">
    <property type="entry name" value="AAA+_ATPase"/>
</dbReference>
<evidence type="ECO:0000313" key="6">
    <source>
        <dbReference type="Proteomes" id="UP000000448"/>
    </source>
</evidence>
<dbReference type="FunFam" id="3.40.50.300:FF:000011">
    <property type="entry name" value="Putative ABC transporter ATP-binding component"/>
    <property type="match status" value="1"/>
</dbReference>
<protein>
    <submittedName>
        <fullName evidence="5">Abc transport system ATP-binding protein</fullName>
    </submittedName>
</protein>
<evidence type="ECO:0000313" key="5">
    <source>
        <dbReference type="EMBL" id="ACM93067.1"/>
    </source>
</evidence>
<dbReference type="Gene3D" id="3.40.50.300">
    <property type="entry name" value="P-loop containing nucleotide triphosphate hydrolases"/>
    <property type="match status" value="2"/>
</dbReference>
<dbReference type="GO" id="GO:0003677">
    <property type="term" value="F:DNA binding"/>
    <property type="evidence" value="ECO:0007669"/>
    <property type="project" value="InterPro"/>
</dbReference>
<dbReference type="InterPro" id="IPR032524">
    <property type="entry name" value="ABC_tran_C"/>
</dbReference>
<dbReference type="STRING" id="598659.NAMH_1005"/>
<dbReference type="Pfam" id="PF16326">
    <property type="entry name" value="ABC_tran_CTD"/>
    <property type="match status" value="1"/>
</dbReference>
<dbReference type="InterPro" id="IPR051309">
    <property type="entry name" value="ABCF_ATPase"/>
</dbReference>
<proteinExistence type="predicted"/>
<evidence type="ECO:0000256" key="2">
    <source>
        <dbReference type="ARBA" id="ARBA00022840"/>
    </source>
</evidence>
<keyword evidence="1" id="KW-0547">Nucleotide-binding</keyword>
<dbReference type="Pfam" id="PF00005">
    <property type="entry name" value="ABC_tran"/>
    <property type="match status" value="2"/>
</dbReference>
<dbReference type="SMART" id="SM00382">
    <property type="entry name" value="AAA"/>
    <property type="match status" value="2"/>
</dbReference>
<reference evidence="5 6" key="1">
    <citation type="journal article" date="2009" name="PLoS Genet.">
        <title>Adaptations to submarine hydrothermal environments exemplified by the genome of Nautilia profundicola.</title>
        <authorList>
            <person name="Campbell B.J."/>
            <person name="Smith J.L."/>
            <person name="Hanson T.E."/>
            <person name="Klotz M.G."/>
            <person name="Stein L.Y."/>
            <person name="Lee C.K."/>
            <person name="Wu D."/>
            <person name="Robinson J.M."/>
            <person name="Khouri H.M."/>
            <person name="Eisen J.A."/>
            <person name="Cary S.C."/>
        </authorList>
    </citation>
    <scope>NUCLEOTIDE SEQUENCE [LARGE SCALE GENOMIC DNA]</scope>
    <source>
        <strain evidence="6">ATCC BAA-1463 / DSM 18972 / AmH</strain>
    </source>
</reference>
<dbReference type="GO" id="GO:0016887">
    <property type="term" value="F:ATP hydrolysis activity"/>
    <property type="evidence" value="ECO:0007669"/>
    <property type="project" value="InterPro"/>
</dbReference>
<dbReference type="PROSITE" id="PS50893">
    <property type="entry name" value="ABC_TRANSPORTER_2"/>
    <property type="match status" value="2"/>
</dbReference>
<evidence type="ECO:0000259" key="4">
    <source>
        <dbReference type="PROSITE" id="PS50893"/>
    </source>
</evidence>
<dbReference type="PANTHER" id="PTHR42855">
    <property type="entry name" value="ABC TRANSPORTER ATP-BINDING SUBUNIT"/>
    <property type="match status" value="1"/>
</dbReference>
<feature type="coiled-coil region" evidence="3">
    <location>
        <begin position="245"/>
        <end position="311"/>
    </location>
</feature>
<dbReference type="HOGENOM" id="CLU_000604_36_0_7"/>
<dbReference type="PROSITE" id="PS00211">
    <property type="entry name" value="ABC_TRANSPORTER_1"/>
    <property type="match status" value="2"/>
</dbReference>
<dbReference type="InterPro" id="IPR017871">
    <property type="entry name" value="ABC_transporter-like_CS"/>
</dbReference>
<evidence type="ECO:0000256" key="3">
    <source>
        <dbReference type="SAM" id="Coils"/>
    </source>
</evidence>
<dbReference type="NCBIfam" id="NF000355">
    <property type="entry name" value="ribo_prot_ABC_F"/>
    <property type="match status" value="1"/>
</dbReference>